<dbReference type="InterPro" id="IPR000836">
    <property type="entry name" value="PRTase_dom"/>
</dbReference>
<gene>
    <name evidence="3" type="ORF">BvMPK_1402</name>
    <name evidence="4" type="ORF">ERS852457_02605</name>
    <name evidence="5" type="ORF">KTG10_02525</name>
</gene>
<dbReference type="Gene3D" id="3.40.50.2020">
    <property type="match status" value="1"/>
</dbReference>
<dbReference type="CDD" id="cd06223">
    <property type="entry name" value="PRTases_typeI"/>
    <property type="match status" value="1"/>
</dbReference>
<dbReference type="EMBL" id="CP013020">
    <property type="protein sequence ID" value="ALK84009.1"/>
    <property type="molecule type" value="Genomic_DNA"/>
</dbReference>
<keyword evidence="4" id="KW-0808">Transferase</keyword>
<keyword evidence="1" id="KW-0812">Transmembrane</keyword>
<proteinExistence type="predicted"/>
<protein>
    <submittedName>
        <fullName evidence="4">Phosphoribosyltransferase</fullName>
    </submittedName>
</protein>
<dbReference type="GO" id="GO:0016757">
    <property type="term" value="F:glycosyltransferase activity"/>
    <property type="evidence" value="ECO:0007669"/>
    <property type="project" value="UniProtKB-KW"/>
</dbReference>
<reference evidence="6" key="2">
    <citation type="submission" date="2015-10" db="EMBL/GenBank/DDBJ databases">
        <title>Extensive mobilome-driven genome diversification in gut-associated Bacteroides vulgatus mpk.</title>
        <authorList>
            <person name="Beier S."/>
            <person name="Lange A."/>
            <person name="Huson D.H."/>
            <person name="Frick J.-S."/>
            <person name="Autenrieth I.B."/>
        </authorList>
    </citation>
    <scope>NUCLEOTIDE SEQUENCE [LARGE SCALE GENOMIC DNA]</scope>
    <source>
        <strain evidence="6">mpk</strain>
    </source>
</reference>
<reference evidence="3 6" key="3">
    <citation type="journal article" date="2016" name="Genome Biol. Evol.">
        <title>Extensive mobilome-driven genome diversification in mouse gut-associated Bacteroides vulgatus mpk.</title>
        <authorList>
            <person name="Lange A."/>
            <person name="Beier S."/>
            <person name="Steimle A."/>
            <person name="Autenrieth I.B."/>
            <person name="Huson D.H."/>
            <person name="Frick J.S."/>
        </authorList>
    </citation>
    <scope>NUCLEOTIDE SEQUENCE [LARGE SCALE GENOMIC DNA]</scope>
    <source>
        <strain evidence="3">Mpk</strain>
        <strain evidence="6">mpk</strain>
    </source>
</reference>
<name>A0A0P0LN73_PHOVU</name>
<evidence type="ECO:0000313" key="5">
    <source>
        <dbReference type="EMBL" id="MBU9137636.1"/>
    </source>
</evidence>
<evidence type="ECO:0000256" key="1">
    <source>
        <dbReference type="SAM" id="Phobius"/>
    </source>
</evidence>
<dbReference type="GeneID" id="75111581"/>
<dbReference type="Pfam" id="PF00156">
    <property type="entry name" value="Pribosyltran"/>
    <property type="match status" value="1"/>
</dbReference>
<dbReference type="Proteomes" id="UP000736888">
    <property type="component" value="Unassembled WGS sequence"/>
</dbReference>
<sequence>MELIVNLSVISVFIGLWMYARYWRRMCGKAFCQYAAACCGREKREKLMRYAIIAGNRHATLLYALTYPERFDKARPLRLFEFRGIRCVFAGYYFPQRYENWLCDDQSEFVQKVYDFKEGRDPCRNCFSQAFRVLSVTGDVTAMFMPCSTSRRYHRRFSGIAAFLESGGYARSGLDLICITEDRESKHTSERRSGVDTANYMMAMGLRGKRVVIVDDLLTSGDSLLEYAHNLERVGAIVTGAVFLARTFRMPPPATVRRVVWKHHLSALLTGK</sequence>
<feature type="domain" description="Phosphoribosyltransferase" evidence="2">
    <location>
        <begin position="180"/>
        <end position="246"/>
    </location>
</feature>
<dbReference type="PATRIC" id="fig|821.40.peg.1667"/>
<reference evidence="5" key="4">
    <citation type="submission" date="2021-06" db="EMBL/GenBank/DDBJ databases">
        <title>Collection of gut derived symbiotic bacterial strains cultured from healthy donors.</title>
        <authorList>
            <person name="Lin H."/>
            <person name="Littmann E."/>
            <person name="Pamer E.G."/>
        </authorList>
    </citation>
    <scope>NUCLEOTIDE SEQUENCE</scope>
    <source>
        <strain evidence="5">MSK.6.33</strain>
    </source>
</reference>
<evidence type="ECO:0000313" key="4">
    <source>
        <dbReference type="EMBL" id="CUO71659.1"/>
    </source>
</evidence>
<keyword evidence="1" id="KW-0472">Membrane</keyword>
<evidence type="ECO:0000313" key="3">
    <source>
        <dbReference type="EMBL" id="ALK84009.1"/>
    </source>
</evidence>
<reference evidence="4 7" key="1">
    <citation type="submission" date="2015-09" db="EMBL/GenBank/DDBJ databases">
        <authorList>
            <consortium name="Pathogen Informatics"/>
        </authorList>
    </citation>
    <scope>NUCLEOTIDE SEQUENCE [LARGE SCALE GENOMIC DNA]</scope>
    <source>
        <strain evidence="4 7">2789STDY5834842</strain>
    </source>
</reference>
<feature type="transmembrane region" description="Helical" evidence="1">
    <location>
        <begin position="6"/>
        <end position="23"/>
    </location>
</feature>
<evidence type="ECO:0000313" key="7">
    <source>
        <dbReference type="Proteomes" id="UP000095333"/>
    </source>
</evidence>
<evidence type="ECO:0000313" key="6">
    <source>
        <dbReference type="Proteomes" id="UP000061587"/>
    </source>
</evidence>
<dbReference type="RefSeq" id="WP_005682861.1">
    <property type="nucleotide sequence ID" value="NZ_CYZI01000015.1"/>
</dbReference>
<dbReference type="AlphaFoldDB" id="A0A0P0LN73"/>
<dbReference type="Proteomes" id="UP000061587">
    <property type="component" value="Chromosome"/>
</dbReference>
<dbReference type="EMBL" id="JAHPYS010000003">
    <property type="protein sequence ID" value="MBU9137636.1"/>
    <property type="molecule type" value="Genomic_DNA"/>
</dbReference>
<keyword evidence="4" id="KW-0328">Glycosyltransferase</keyword>
<dbReference type="EMBL" id="CYZI01000015">
    <property type="protein sequence ID" value="CUO71659.1"/>
    <property type="molecule type" value="Genomic_DNA"/>
</dbReference>
<keyword evidence="1" id="KW-1133">Transmembrane helix</keyword>
<dbReference type="Proteomes" id="UP000095333">
    <property type="component" value="Unassembled WGS sequence"/>
</dbReference>
<dbReference type="InterPro" id="IPR029057">
    <property type="entry name" value="PRTase-like"/>
</dbReference>
<accession>A0A0P0LN73</accession>
<organism evidence="3 6">
    <name type="scientific">Phocaeicola vulgatus</name>
    <name type="common">Bacteroides vulgatus</name>
    <dbReference type="NCBI Taxonomy" id="821"/>
    <lineage>
        <taxon>Bacteria</taxon>
        <taxon>Pseudomonadati</taxon>
        <taxon>Bacteroidota</taxon>
        <taxon>Bacteroidia</taxon>
        <taxon>Bacteroidales</taxon>
        <taxon>Bacteroidaceae</taxon>
        <taxon>Phocaeicola</taxon>
    </lineage>
</organism>
<evidence type="ECO:0000259" key="2">
    <source>
        <dbReference type="Pfam" id="PF00156"/>
    </source>
</evidence>
<dbReference type="SUPFAM" id="SSF53271">
    <property type="entry name" value="PRTase-like"/>
    <property type="match status" value="1"/>
</dbReference>